<organism evidence="2 3">
    <name type="scientific">Agromyces marinus</name>
    <dbReference type="NCBI Taxonomy" id="1389020"/>
    <lineage>
        <taxon>Bacteria</taxon>
        <taxon>Bacillati</taxon>
        <taxon>Actinomycetota</taxon>
        <taxon>Actinomycetes</taxon>
        <taxon>Micrococcales</taxon>
        <taxon>Microbacteriaceae</taxon>
        <taxon>Agromyces</taxon>
    </lineage>
</organism>
<dbReference type="RefSeq" id="WP_234660424.1">
    <property type="nucleotide sequence ID" value="NZ_AP027734.1"/>
</dbReference>
<dbReference type="PRINTS" id="PR00598">
    <property type="entry name" value="HTHMARR"/>
</dbReference>
<dbReference type="PROSITE" id="PS50995">
    <property type="entry name" value="HTH_MARR_2"/>
    <property type="match status" value="1"/>
</dbReference>
<dbReference type="InterPro" id="IPR000835">
    <property type="entry name" value="HTH_MarR-typ"/>
</dbReference>
<name>A0ABN6YBD4_9MICO</name>
<gene>
    <name evidence="2" type="ORF">GCM10025870_17580</name>
</gene>
<dbReference type="InterPro" id="IPR036388">
    <property type="entry name" value="WH-like_DNA-bd_sf"/>
</dbReference>
<dbReference type="PANTHER" id="PTHR33164:SF43">
    <property type="entry name" value="HTH-TYPE TRANSCRIPTIONAL REPRESSOR YETL"/>
    <property type="match status" value="1"/>
</dbReference>
<protein>
    <submittedName>
        <fullName evidence="2">Transcriptional regulator</fullName>
    </submittedName>
</protein>
<dbReference type="Gene3D" id="1.10.10.10">
    <property type="entry name" value="Winged helix-like DNA-binding domain superfamily/Winged helix DNA-binding domain"/>
    <property type="match status" value="1"/>
</dbReference>
<dbReference type="SMART" id="SM00347">
    <property type="entry name" value="HTH_MARR"/>
    <property type="match status" value="1"/>
</dbReference>
<evidence type="ECO:0000313" key="2">
    <source>
        <dbReference type="EMBL" id="BDZ54685.1"/>
    </source>
</evidence>
<dbReference type="EMBL" id="AP027734">
    <property type="protein sequence ID" value="BDZ54685.1"/>
    <property type="molecule type" value="Genomic_DNA"/>
</dbReference>
<accession>A0ABN6YBD4</accession>
<dbReference type="SUPFAM" id="SSF46785">
    <property type="entry name" value="Winged helix' DNA-binding domain"/>
    <property type="match status" value="1"/>
</dbReference>
<evidence type="ECO:0000259" key="1">
    <source>
        <dbReference type="PROSITE" id="PS50995"/>
    </source>
</evidence>
<dbReference type="InterPro" id="IPR039422">
    <property type="entry name" value="MarR/SlyA-like"/>
</dbReference>
<feature type="domain" description="HTH marR-type" evidence="1">
    <location>
        <begin position="16"/>
        <end position="149"/>
    </location>
</feature>
<sequence>MSDSSEAHVPSRGLRIGQVVEHIAVLGREMRRARSAPFAGRVRTAAQLEALFVLAHAGGPLTPGELADELGVTPGAVTQVADRLDAEGLVERAPHPTDARSKTLRLSRAAAAEVARYEASVATTLEDRFGALGDGELGVLADLLEKTRRPASPEPIEGNDG</sequence>
<reference evidence="3" key="1">
    <citation type="journal article" date="2019" name="Int. J. Syst. Evol. Microbiol.">
        <title>The Global Catalogue of Microorganisms (GCM) 10K type strain sequencing project: providing services to taxonomists for standard genome sequencing and annotation.</title>
        <authorList>
            <consortium name="The Broad Institute Genomics Platform"/>
            <consortium name="The Broad Institute Genome Sequencing Center for Infectious Disease"/>
            <person name="Wu L."/>
            <person name="Ma J."/>
        </authorList>
    </citation>
    <scope>NUCLEOTIDE SEQUENCE [LARGE SCALE GENOMIC DNA]</scope>
    <source>
        <strain evidence="3">NBRC 109019</strain>
    </source>
</reference>
<dbReference type="Pfam" id="PF12802">
    <property type="entry name" value="MarR_2"/>
    <property type="match status" value="1"/>
</dbReference>
<evidence type="ECO:0000313" key="3">
    <source>
        <dbReference type="Proteomes" id="UP001321477"/>
    </source>
</evidence>
<dbReference type="PANTHER" id="PTHR33164">
    <property type="entry name" value="TRANSCRIPTIONAL REGULATOR, MARR FAMILY"/>
    <property type="match status" value="1"/>
</dbReference>
<dbReference type="InterPro" id="IPR036390">
    <property type="entry name" value="WH_DNA-bd_sf"/>
</dbReference>
<proteinExistence type="predicted"/>
<keyword evidence="3" id="KW-1185">Reference proteome</keyword>
<dbReference type="Proteomes" id="UP001321477">
    <property type="component" value="Chromosome"/>
</dbReference>